<dbReference type="EMBL" id="NXII01000009">
    <property type="protein sequence ID" value="RXI40693.1"/>
    <property type="molecule type" value="Genomic_DNA"/>
</dbReference>
<proteinExistence type="predicted"/>
<reference evidence="1 2" key="1">
    <citation type="submission" date="2017-09" db="EMBL/GenBank/DDBJ databases">
        <title>Genomics of the genus Arcobacter.</title>
        <authorList>
            <person name="Perez-Cataluna A."/>
            <person name="Figueras M.J."/>
            <person name="Salas-Masso N."/>
        </authorList>
    </citation>
    <scope>NUCLEOTIDE SEQUENCE [LARGE SCALE GENOMIC DNA]</scope>
    <source>
        <strain evidence="1 2">CECT 7834</strain>
    </source>
</reference>
<gene>
    <name evidence="1" type="ORF">CP963_07915</name>
</gene>
<organism evidence="1 2">
    <name type="scientific">Arcobacter cloacae</name>
    <dbReference type="NCBI Taxonomy" id="1054034"/>
    <lineage>
        <taxon>Bacteria</taxon>
        <taxon>Pseudomonadati</taxon>
        <taxon>Campylobacterota</taxon>
        <taxon>Epsilonproteobacteria</taxon>
        <taxon>Campylobacterales</taxon>
        <taxon>Arcobacteraceae</taxon>
        <taxon>Arcobacter</taxon>
    </lineage>
</organism>
<comment type="caution">
    <text evidence="1">The sequence shown here is derived from an EMBL/GenBank/DDBJ whole genome shotgun (WGS) entry which is preliminary data.</text>
</comment>
<keyword evidence="2" id="KW-1185">Reference proteome</keyword>
<dbReference type="Proteomes" id="UP000290378">
    <property type="component" value="Unassembled WGS sequence"/>
</dbReference>
<evidence type="ECO:0000313" key="1">
    <source>
        <dbReference type="EMBL" id="RXI40693.1"/>
    </source>
</evidence>
<sequence length="348" mass="42126">MSLEKNILLNVLNQEVVFEEYFCNLLKEEKFFNKFIDFISSKNDILKNKNINYKMFYTEYNLQIKEKNFGRADIFLDLGSEKIIFEIKNKVYTNLTHKQPEMYLDYLKKVNKKNFDTFLLFILPKRYAYEELLHDRWSNKSFYYKENIKNQIFYWEDFVKTLKYEKNPFVKAFYEFCIYWFDMESITFTKDEKNQLINLKGNSMQIIENETLPTLLAKIERCLIRIGSDKLKWEQISSKKGEYISGHSYHKKINSYSLVLGLDYDMWSEFKQPINISISNYKDSSEHFEKPNINDVNFEIFEIKENSTWNDFFAYVVQLDFSIDDESFEDKIIELIKRIEKSLKTKTN</sequence>
<dbReference type="RefSeq" id="WP_129013643.1">
    <property type="nucleotide sequence ID" value="NZ_CBCSEI010000009.1"/>
</dbReference>
<accession>A0A6M8NMP4</accession>
<dbReference type="AlphaFoldDB" id="A0A6M8NMP4"/>
<evidence type="ECO:0000313" key="2">
    <source>
        <dbReference type="Proteomes" id="UP000290378"/>
    </source>
</evidence>
<name>A0A6M8NMP4_9BACT</name>
<protein>
    <submittedName>
        <fullName evidence="1">Uncharacterized protein</fullName>
    </submittedName>
</protein>